<protein>
    <submittedName>
        <fullName evidence="2">Uncharacterized protein</fullName>
    </submittedName>
</protein>
<name>S0E9R8_GIBF5</name>
<dbReference type="EMBL" id="HF679027">
    <property type="protein sequence ID" value="CCT69228.1"/>
    <property type="molecule type" value="Genomic_DNA"/>
</dbReference>
<evidence type="ECO:0000313" key="3">
    <source>
        <dbReference type="Proteomes" id="UP000016800"/>
    </source>
</evidence>
<reference evidence="3" key="1">
    <citation type="journal article" date="2013" name="PLoS Pathog.">
        <title>Deciphering the cryptic genome: genome-wide analyses of the rice pathogen Fusarium fujikuroi reveal complex regulation of secondary metabolism and novel metabolites.</title>
        <authorList>
            <person name="Wiemann P."/>
            <person name="Sieber C.M."/>
            <person name="von Bargen K.W."/>
            <person name="Studt L."/>
            <person name="Niehaus E.M."/>
            <person name="Espino J.J."/>
            <person name="Huss K."/>
            <person name="Michielse C.B."/>
            <person name="Albermann S."/>
            <person name="Wagner D."/>
            <person name="Bergner S.V."/>
            <person name="Connolly L.R."/>
            <person name="Fischer A."/>
            <person name="Reuter G."/>
            <person name="Kleigrewe K."/>
            <person name="Bald T."/>
            <person name="Wingfield B.D."/>
            <person name="Ophir R."/>
            <person name="Freeman S."/>
            <person name="Hippler M."/>
            <person name="Smith K.M."/>
            <person name="Brown D.W."/>
            <person name="Proctor R.H."/>
            <person name="Munsterkotter M."/>
            <person name="Freitag M."/>
            <person name="Humpf H.U."/>
            <person name="Guldener U."/>
            <person name="Tudzynski B."/>
        </authorList>
    </citation>
    <scope>NUCLEOTIDE SEQUENCE [LARGE SCALE GENOMIC DNA]</scope>
    <source>
        <strain evidence="3">CBS 195.34 / IMI 58289 / NRRL A-6831</strain>
    </source>
</reference>
<dbReference type="RefSeq" id="XP_023431308.1">
    <property type="nucleotide sequence ID" value="XM_023578513.1"/>
</dbReference>
<dbReference type="GeneID" id="35407725"/>
<proteinExistence type="predicted"/>
<evidence type="ECO:0000256" key="1">
    <source>
        <dbReference type="SAM" id="MobiDB-lite"/>
    </source>
</evidence>
<evidence type="ECO:0000313" key="2">
    <source>
        <dbReference type="EMBL" id="CCT69228.1"/>
    </source>
</evidence>
<gene>
    <name evidence="2" type="ORF">FFUJ_14273</name>
</gene>
<organism evidence="2 3">
    <name type="scientific">Gibberella fujikuroi (strain CBS 195.34 / IMI 58289 / NRRL A-6831)</name>
    <name type="common">Bakanae and foot rot disease fungus</name>
    <name type="synonym">Fusarium fujikuroi</name>
    <dbReference type="NCBI Taxonomy" id="1279085"/>
    <lineage>
        <taxon>Eukaryota</taxon>
        <taxon>Fungi</taxon>
        <taxon>Dikarya</taxon>
        <taxon>Ascomycota</taxon>
        <taxon>Pezizomycotina</taxon>
        <taxon>Sordariomycetes</taxon>
        <taxon>Hypocreomycetidae</taxon>
        <taxon>Hypocreales</taxon>
        <taxon>Nectriaceae</taxon>
        <taxon>Fusarium</taxon>
        <taxon>Fusarium fujikuroi species complex</taxon>
    </lineage>
</organism>
<dbReference type="HOGENOM" id="CLU_1602853_0_0_1"/>
<keyword evidence="3" id="KW-1185">Reference proteome</keyword>
<feature type="region of interest" description="Disordered" evidence="1">
    <location>
        <begin position="44"/>
        <end position="143"/>
    </location>
</feature>
<dbReference type="VEuPathDB" id="FungiDB:FFUJ_14273"/>
<sequence length="166" mass="19155">MREESRQLGQWEEREQVRDWKYWKEIEHNLDDFIYLEDLSEDEWFEAGEVEEEESDDNGSDDDKSEDEAPKDDWSGSEVSEGDRSPSPNGMDIDLPEPTSEDLTLQVSALQISGKRPDGEGGGVTRTAKKRAFHDSDDTDDAVASGYQRAKVEHWRKCYNKYPWMG</sequence>
<accession>S0E9R8</accession>
<feature type="compositionally biased region" description="Polar residues" evidence="1">
    <location>
        <begin position="101"/>
        <end position="111"/>
    </location>
</feature>
<feature type="compositionally biased region" description="Acidic residues" evidence="1">
    <location>
        <begin position="44"/>
        <end position="66"/>
    </location>
</feature>
<dbReference type="Proteomes" id="UP000016800">
    <property type="component" value="Chromosome V"/>
</dbReference>
<dbReference type="AlphaFoldDB" id="S0E9R8"/>